<dbReference type="GO" id="GO:0005829">
    <property type="term" value="C:cytosol"/>
    <property type="evidence" value="ECO:0007669"/>
    <property type="project" value="TreeGrafter"/>
</dbReference>
<keyword evidence="3" id="KW-0808">Transferase</keyword>
<accession>A0A0G0ZLK5</accession>
<keyword evidence="1" id="KW-1133">Transmembrane helix</keyword>
<feature type="domain" description="Glutamine amidotransferase" evidence="2">
    <location>
        <begin position="13"/>
        <end position="130"/>
    </location>
</feature>
<dbReference type="CDD" id="cd01741">
    <property type="entry name" value="GATase1_1"/>
    <property type="match status" value="1"/>
</dbReference>
<feature type="transmembrane region" description="Helical" evidence="1">
    <location>
        <begin position="442"/>
        <end position="460"/>
    </location>
</feature>
<dbReference type="SUPFAM" id="SSF52317">
    <property type="entry name" value="Class I glutamine amidotransferase-like"/>
    <property type="match status" value="1"/>
</dbReference>
<dbReference type="Proteomes" id="UP000034371">
    <property type="component" value="Unassembled WGS sequence"/>
</dbReference>
<name>A0A0G0ZLK5_9BACT</name>
<proteinExistence type="predicted"/>
<dbReference type="Pfam" id="PF00117">
    <property type="entry name" value="GATase"/>
    <property type="match status" value="1"/>
</dbReference>
<feature type="transmembrane region" description="Helical" evidence="1">
    <location>
        <begin position="358"/>
        <end position="377"/>
    </location>
</feature>
<feature type="transmembrane region" description="Helical" evidence="1">
    <location>
        <begin position="155"/>
        <end position="175"/>
    </location>
</feature>
<dbReference type="InterPro" id="IPR029062">
    <property type="entry name" value="Class_I_gatase-like"/>
</dbReference>
<gene>
    <name evidence="3" type="ORF">UU78_C0008G0001</name>
</gene>
<protein>
    <submittedName>
        <fullName evidence="3">Glutamine amidotransferase</fullName>
    </submittedName>
</protein>
<keyword evidence="3" id="KW-0315">Glutamine amidotransferase</keyword>
<organism evidence="3 4">
    <name type="scientific">Candidatus Roizmanbacteria bacterium GW2011_GWC2_41_7</name>
    <dbReference type="NCBI Taxonomy" id="1618487"/>
    <lineage>
        <taxon>Bacteria</taxon>
        <taxon>Candidatus Roizmaniibacteriota</taxon>
    </lineage>
</organism>
<dbReference type="Pfam" id="PF26314">
    <property type="entry name" value="MptA_B_family"/>
    <property type="match status" value="1"/>
</dbReference>
<feature type="non-terminal residue" evidence="3">
    <location>
        <position position="1"/>
    </location>
</feature>
<comment type="caution">
    <text evidence="3">The sequence shown here is derived from an EMBL/GenBank/DDBJ whole genome shotgun (WGS) entry which is preliminary data.</text>
</comment>
<dbReference type="EMBL" id="LCBY01000008">
    <property type="protein sequence ID" value="KKS22951.1"/>
    <property type="molecule type" value="Genomic_DNA"/>
</dbReference>
<feature type="transmembrane region" description="Helical" evidence="1">
    <location>
        <begin position="515"/>
        <end position="534"/>
    </location>
</feature>
<feature type="transmembrane region" description="Helical" evidence="1">
    <location>
        <begin position="324"/>
        <end position="346"/>
    </location>
</feature>
<dbReference type="PROSITE" id="PS51273">
    <property type="entry name" value="GATASE_TYPE_1"/>
    <property type="match status" value="1"/>
</dbReference>
<feature type="transmembrane region" description="Helical" evidence="1">
    <location>
        <begin position="383"/>
        <end position="398"/>
    </location>
</feature>
<dbReference type="AlphaFoldDB" id="A0A0G0ZLK5"/>
<dbReference type="GO" id="GO:0016740">
    <property type="term" value="F:transferase activity"/>
    <property type="evidence" value="ECO:0007669"/>
    <property type="project" value="UniProtKB-KW"/>
</dbReference>
<feature type="transmembrane region" description="Helical" evidence="1">
    <location>
        <begin position="467"/>
        <end position="495"/>
    </location>
</feature>
<dbReference type="PANTHER" id="PTHR42695">
    <property type="entry name" value="GLUTAMINE AMIDOTRANSFERASE YLR126C-RELATED"/>
    <property type="match status" value="1"/>
</dbReference>
<feature type="transmembrane region" description="Helical" evidence="1">
    <location>
        <begin position="405"/>
        <end position="430"/>
    </location>
</feature>
<feature type="transmembrane region" description="Helical" evidence="1">
    <location>
        <begin position="209"/>
        <end position="228"/>
    </location>
</feature>
<dbReference type="InterPro" id="IPR044992">
    <property type="entry name" value="ChyE-like"/>
</dbReference>
<dbReference type="PATRIC" id="fig|1618487.3.peg.117"/>
<dbReference type="InterPro" id="IPR017926">
    <property type="entry name" value="GATASE"/>
</dbReference>
<dbReference type="Gene3D" id="3.40.50.880">
    <property type="match status" value="1"/>
</dbReference>
<evidence type="ECO:0000256" key="1">
    <source>
        <dbReference type="SAM" id="Phobius"/>
    </source>
</evidence>
<keyword evidence="1" id="KW-0812">Transmembrane</keyword>
<reference evidence="3 4" key="1">
    <citation type="journal article" date="2015" name="Nature">
        <title>rRNA introns, odd ribosomes, and small enigmatic genomes across a large radiation of phyla.</title>
        <authorList>
            <person name="Brown C.T."/>
            <person name="Hug L.A."/>
            <person name="Thomas B.C."/>
            <person name="Sharon I."/>
            <person name="Castelle C.J."/>
            <person name="Singh A."/>
            <person name="Wilkins M.J."/>
            <person name="Williams K.H."/>
            <person name="Banfield J.F."/>
        </authorList>
    </citation>
    <scope>NUCLEOTIDE SEQUENCE [LARGE SCALE GENOMIC DNA]</scope>
</reference>
<feature type="transmembrane region" description="Helical" evidence="1">
    <location>
        <begin position="240"/>
        <end position="258"/>
    </location>
</feature>
<dbReference type="PANTHER" id="PTHR42695:SF5">
    <property type="entry name" value="GLUTAMINE AMIDOTRANSFERASE YLR126C-RELATED"/>
    <property type="match status" value="1"/>
</dbReference>
<evidence type="ECO:0000259" key="2">
    <source>
        <dbReference type="Pfam" id="PF00117"/>
    </source>
</evidence>
<evidence type="ECO:0000313" key="4">
    <source>
        <dbReference type="Proteomes" id="UP000034371"/>
    </source>
</evidence>
<sequence length="541" mass="62124">RRELQDGDSVPSKLDYDAIIILGGPMNVYEEDKYPFLKDEDKLIKEAIKMEIPTLGICLGAQLIAKAAGARVTKNIVKQTHQKEIGWYKVNLTDEGKNDPMFKGLGESFDVFQWHGDTLKQDESIPSGIQLRACGICCGFDYLLCAAFMNKKLRIIPLLTFIYLVGIFFFFLYSFTQIDLNLTLSTSHLLYAIQQFFQRIGYFQRPLSTFLYISIVLLLYTLYFILYTIAKKNRLGNKNLWTLIGITAGLLFLSYPAFSYDLFNYLFDARIVTLYQENPYIHKALDYPQDPWILFMRWTHRTYPYGPGWLAMTVPLSFIGFQKFVMTLYLFKALMVGSYLASIVAIKRIMQVINPSHTLAGIILFALNPLVLTEALISGHNDIVMIALGLWSVYFLIIKRYWWSIVLLLISISIKFATVFLFPAFVNSFWHYKSREKINWEYVVLISLAGMMVSVVAATFRTQFQPWYLLYILPFASLLVHRPAVVISTIIISIAGSLQYIPFLYTGNWDPPIPTILNAIMVGGVLISLLVVVFQRRFIVK</sequence>
<keyword evidence="1" id="KW-0472">Membrane</keyword>
<evidence type="ECO:0000313" key="3">
    <source>
        <dbReference type="EMBL" id="KKS22951.1"/>
    </source>
</evidence>